<keyword evidence="4" id="KW-0175">Coiled coil</keyword>
<evidence type="ECO:0000256" key="4">
    <source>
        <dbReference type="ARBA" id="ARBA00023054"/>
    </source>
</evidence>
<keyword evidence="6" id="KW-0325">Glycoprotein</keyword>
<dbReference type="PANTHER" id="PTHR47221:SF6">
    <property type="entry name" value="FIBRINOGEN ALPHA CHAIN"/>
    <property type="match status" value="1"/>
</dbReference>
<keyword evidence="2" id="KW-0964">Secreted</keyword>
<keyword evidence="10" id="KW-1185">Reference proteome</keyword>
<comment type="subcellular location">
    <subcellularLocation>
        <location evidence="1">Secreted</location>
    </subcellularLocation>
</comment>
<evidence type="ECO:0000259" key="8">
    <source>
        <dbReference type="PROSITE" id="PS51406"/>
    </source>
</evidence>
<sequence>SFKMLATAAVLLFTTFTSLGTGFHVDSIISSGWPRGCQDLFRQGKIFEDHYIVYPDASLPSIIFCSQDDSMEPLPNDTDRKPARNCLDLLQAGNTVNRPYLIYPNNNLPIPTDPVLVFCEQETDGGGWTVIQNRFDGAEDFYRPWDNYFYGFGSVTEEHYLGNENIATITGQSVNELRVDLEDWDGETAYAHYQVFHVGTSGTSYQLQVIFYDGTAGDSLMYNNAGQLFSTYDVDNDPWYMNCAER</sequence>
<dbReference type="Proteomes" id="UP001497623">
    <property type="component" value="Unassembled WGS sequence"/>
</dbReference>
<dbReference type="GO" id="GO:0005576">
    <property type="term" value="C:extracellular region"/>
    <property type="evidence" value="ECO:0007669"/>
    <property type="project" value="UniProtKB-SubCell"/>
</dbReference>
<evidence type="ECO:0000256" key="3">
    <source>
        <dbReference type="ARBA" id="ARBA00022729"/>
    </source>
</evidence>
<evidence type="ECO:0000313" key="10">
    <source>
        <dbReference type="Proteomes" id="UP001497623"/>
    </source>
</evidence>
<dbReference type="EMBL" id="CAXKWB010031061">
    <property type="protein sequence ID" value="CAL4139067.1"/>
    <property type="molecule type" value="Genomic_DNA"/>
</dbReference>
<gene>
    <name evidence="9" type="ORF">MNOR_LOCUS28322</name>
</gene>
<dbReference type="AlphaFoldDB" id="A0AAV2RRD5"/>
<name>A0AAV2RRD5_MEGNR</name>
<keyword evidence="3 7" id="KW-0732">Signal</keyword>
<evidence type="ECO:0000256" key="1">
    <source>
        <dbReference type="ARBA" id="ARBA00004613"/>
    </source>
</evidence>
<dbReference type="PANTHER" id="PTHR47221">
    <property type="entry name" value="FIBRINOGEN ALPHA CHAIN"/>
    <property type="match status" value="1"/>
</dbReference>
<dbReference type="InterPro" id="IPR036056">
    <property type="entry name" value="Fibrinogen-like_C"/>
</dbReference>
<accession>A0AAV2RRD5</accession>
<dbReference type="PROSITE" id="PS51406">
    <property type="entry name" value="FIBRINOGEN_C_2"/>
    <property type="match status" value="1"/>
</dbReference>
<reference evidence="9 10" key="1">
    <citation type="submission" date="2024-05" db="EMBL/GenBank/DDBJ databases">
        <authorList>
            <person name="Wallberg A."/>
        </authorList>
    </citation>
    <scope>NUCLEOTIDE SEQUENCE [LARGE SCALE GENOMIC DNA]</scope>
</reference>
<feature type="non-terminal residue" evidence="9">
    <location>
        <position position="1"/>
    </location>
</feature>
<evidence type="ECO:0000256" key="7">
    <source>
        <dbReference type="SAM" id="SignalP"/>
    </source>
</evidence>
<comment type="caution">
    <text evidence="9">The sequence shown here is derived from an EMBL/GenBank/DDBJ whole genome shotgun (WGS) entry which is preliminary data.</text>
</comment>
<feature type="chain" id="PRO_5043977000" description="Fibrinogen C-terminal domain-containing protein" evidence="7">
    <location>
        <begin position="23"/>
        <end position="246"/>
    </location>
</feature>
<dbReference type="InterPro" id="IPR014716">
    <property type="entry name" value="Fibrinogen_a/b/g_C_1"/>
</dbReference>
<dbReference type="InterPro" id="IPR037579">
    <property type="entry name" value="FIB_ANG-like"/>
</dbReference>
<proteinExistence type="predicted"/>
<dbReference type="SUPFAM" id="SSF56496">
    <property type="entry name" value="Fibrinogen C-terminal domain-like"/>
    <property type="match status" value="1"/>
</dbReference>
<feature type="signal peptide" evidence="7">
    <location>
        <begin position="1"/>
        <end position="22"/>
    </location>
</feature>
<evidence type="ECO:0000256" key="2">
    <source>
        <dbReference type="ARBA" id="ARBA00022525"/>
    </source>
</evidence>
<evidence type="ECO:0000256" key="5">
    <source>
        <dbReference type="ARBA" id="ARBA00023157"/>
    </source>
</evidence>
<dbReference type="SMART" id="SM00186">
    <property type="entry name" value="FBG"/>
    <property type="match status" value="1"/>
</dbReference>
<keyword evidence="5" id="KW-1015">Disulfide bond</keyword>
<dbReference type="Pfam" id="PF00147">
    <property type="entry name" value="Fibrinogen_C"/>
    <property type="match status" value="1"/>
</dbReference>
<organism evidence="9 10">
    <name type="scientific">Meganyctiphanes norvegica</name>
    <name type="common">Northern krill</name>
    <name type="synonym">Thysanopoda norvegica</name>
    <dbReference type="NCBI Taxonomy" id="48144"/>
    <lineage>
        <taxon>Eukaryota</taxon>
        <taxon>Metazoa</taxon>
        <taxon>Ecdysozoa</taxon>
        <taxon>Arthropoda</taxon>
        <taxon>Crustacea</taxon>
        <taxon>Multicrustacea</taxon>
        <taxon>Malacostraca</taxon>
        <taxon>Eumalacostraca</taxon>
        <taxon>Eucarida</taxon>
        <taxon>Euphausiacea</taxon>
        <taxon>Euphausiidae</taxon>
        <taxon>Meganyctiphanes</taxon>
    </lineage>
</organism>
<evidence type="ECO:0000256" key="6">
    <source>
        <dbReference type="ARBA" id="ARBA00023180"/>
    </source>
</evidence>
<dbReference type="CDD" id="cd00087">
    <property type="entry name" value="FReD"/>
    <property type="match status" value="1"/>
</dbReference>
<evidence type="ECO:0000313" key="9">
    <source>
        <dbReference type="EMBL" id="CAL4139067.1"/>
    </source>
</evidence>
<dbReference type="Gene3D" id="3.90.215.10">
    <property type="entry name" value="Gamma Fibrinogen, chain A, domain 1"/>
    <property type="match status" value="1"/>
</dbReference>
<dbReference type="InterPro" id="IPR002181">
    <property type="entry name" value="Fibrinogen_a/b/g_C_dom"/>
</dbReference>
<protein>
    <recommendedName>
        <fullName evidence="8">Fibrinogen C-terminal domain-containing protein</fullName>
    </recommendedName>
</protein>
<feature type="domain" description="Fibrinogen C-terminal" evidence="8">
    <location>
        <begin position="77"/>
        <end position="246"/>
    </location>
</feature>